<dbReference type="PANTHER" id="PTHR42736:SF1">
    <property type="entry name" value="PROTEIN-GLUTAMINE GAMMA-GLUTAMYLTRANSFERASE"/>
    <property type="match status" value="1"/>
</dbReference>
<evidence type="ECO:0000256" key="1">
    <source>
        <dbReference type="SAM" id="Phobius"/>
    </source>
</evidence>
<reference evidence="3 4" key="1">
    <citation type="submission" date="2024-11" db="EMBL/GenBank/DDBJ databases">
        <authorList>
            <person name="Heng Y.C."/>
            <person name="Lim A.C.H."/>
            <person name="Lee J.K.Y."/>
            <person name="Kittelmann S."/>
        </authorList>
    </citation>
    <scope>NUCLEOTIDE SEQUENCE [LARGE SCALE GENOMIC DNA]</scope>
    <source>
        <strain evidence="3 4">WILCCON 0185</strain>
    </source>
</reference>
<evidence type="ECO:0000313" key="3">
    <source>
        <dbReference type="EMBL" id="MFL0248214.1"/>
    </source>
</evidence>
<feature type="transmembrane region" description="Helical" evidence="1">
    <location>
        <begin position="61"/>
        <end position="80"/>
    </location>
</feature>
<organism evidence="3 4">
    <name type="scientific">Candidatus Clostridium stratigraminis</name>
    <dbReference type="NCBI Taxonomy" id="3381661"/>
    <lineage>
        <taxon>Bacteria</taxon>
        <taxon>Bacillati</taxon>
        <taxon>Bacillota</taxon>
        <taxon>Clostridia</taxon>
        <taxon>Eubacteriales</taxon>
        <taxon>Clostridiaceae</taxon>
        <taxon>Clostridium</taxon>
    </lineage>
</organism>
<dbReference type="SMART" id="SM00460">
    <property type="entry name" value="TGc"/>
    <property type="match status" value="1"/>
</dbReference>
<feature type="transmembrane region" description="Helical" evidence="1">
    <location>
        <begin position="203"/>
        <end position="221"/>
    </location>
</feature>
<dbReference type="EMBL" id="JBJHZZ010000014">
    <property type="protein sequence ID" value="MFL0248214.1"/>
    <property type="molecule type" value="Genomic_DNA"/>
</dbReference>
<keyword evidence="1" id="KW-1133">Transmembrane helix</keyword>
<evidence type="ECO:0000259" key="2">
    <source>
        <dbReference type="SMART" id="SM00460"/>
    </source>
</evidence>
<keyword evidence="1" id="KW-0812">Transmembrane</keyword>
<accession>A0ABW8T6K1</accession>
<evidence type="ECO:0000313" key="4">
    <source>
        <dbReference type="Proteomes" id="UP001623591"/>
    </source>
</evidence>
<dbReference type="InterPro" id="IPR052901">
    <property type="entry name" value="Bact_TGase-like"/>
</dbReference>
<feature type="transmembrane region" description="Helical" evidence="1">
    <location>
        <begin position="165"/>
        <end position="182"/>
    </location>
</feature>
<dbReference type="Proteomes" id="UP001623591">
    <property type="component" value="Unassembled WGS sequence"/>
</dbReference>
<feature type="transmembrane region" description="Helical" evidence="1">
    <location>
        <begin position="12"/>
        <end position="29"/>
    </location>
</feature>
<dbReference type="InterPro" id="IPR038765">
    <property type="entry name" value="Papain-like_cys_pep_sf"/>
</dbReference>
<feature type="transmembrane region" description="Helical" evidence="1">
    <location>
        <begin position="118"/>
        <end position="135"/>
    </location>
</feature>
<protein>
    <submittedName>
        <fullName evidence="3">Transglutaminase-like domain-containing protein</fullName>
    </submittedName>
</protein>
<sequence>MSFIKENKMFILLIYVNMLVILTLIKICYKIENFNYLYVCMLILIGFIVYWFCHSVLKKKIFKFLFTLAVILGAGIYYFLNNGYIIKLIEEQIINNIIYINDLVSQAMPTNFISYKPLFILILPTIIFLIIFFTTKGLLNSILIFNFAIITTLWYLGYTEEIKKFLFYYILVTLITYCINSFKKNVRKLNKKGVKVNIKSQRIFLYTIVLCVIIAGITDFLPQDFKGKYSADIKGKFINKYVENGDADTGKAVKLKYDLTFSGYNKNANKLGGPVTVDKNLAFKVKSDAKYYLKGDVKDFYNGFTWSHSDVKYYLQSNKNISMFQNNFSRNFTSESNSLTIYPEGLNSSTLFTPEYSYNAVVDKGNIFYDDIPTFVTSSVVKKPYQISFYKLNNYGLSIHDYGISTDKIEVGTLYYNEWYKKYLELPDNLSSRIYDLVYSLTKDKKYNYEKIQAINKYLKLNYKYTLKVSNVPDGQEFLDYFLFTEKKGYCTYFATAETIMCRIAGIPARYVEGFKMADDKDSNGLYEVKNEDAHAWTEVLYMQTPTAGLWYTVDAVPNAVDYVHKEEEADKGSIFIQNGNTNNKPQTPSKGAKEVAGDIGASTSYKGISQNVLYIIYAVLLIILVNLLFIFLFKIKKHALLSMPSIIPLYKYSLERVEALGIKKPETVTDMEFINSLDSVLSLKLKEICKLAYGEYFGGIGVQEFNRKDFFKFIEGYLVKRQNKFIYFIKKYYYIGKISLIRNKIMILYKRINNISA</sequence>
<proteinExistence type="predicted"/>
<name>A0ABW8T6K1_9CLOT</name>
<dbReference type="Pfam" id="PF01841">
    <property type="entry name" value="Transglut_core"/>
    <property type="match status" value="1"/>
</dbReference>
<keyword evidence="1" id="KW-0472">Membrane</keyword>
<keyword evidence="4" id="KW-1185">Reference proteome</keyword>
<dbReference type="SUPFAM" id="SSF54001">
    <property type="entry name" value="Cysteine proteinases"/>
    <property type="match status" value="1"/>
</dbReference>
<feature type="transmembrane region" description="Helical" evidence="1">
    <location>
        <begin position="613"/>
        <end position="634"/>
    </location>
</feature>
<feature type="domain" description="Transglutaminase-like" evidence="2">
    <location>
        <begin position="483"/>
        <end position="558"/>
    </location>
</feature>
<feature type="transmembrane region" description="Helical" evidence="1">
    <location>
        <begin position="35"/>
        <end position="54"/>
    </location>
</feature>
<comment type="caution">
    <text evidence="3">The sequence shown here is derived from an EMBL/GenBank/DDBJ whole genome shotgun (WGS) entry which is preliminary data.</text>
</comment>
<dbReference type="InterPro" id="IPR002931">
    <property type="entry name" value="Transglutaminase-like"/>
</dbReference>
<dbReference type="PANTHER" id="PTHR42736">
    <property type="entry name" value="PROTEIN-GLUTAMINE GAMMA-GLUTAMYLTRANSFERASE"/>
    <property type="match status" value="1"/>
</dbReference>
<feature type="transmembrane region" description="Helical" evidence="1">
    <location>
        <begin position="142"/>
        <end position="159"/>
    </location>
</feature>
<gene>
    <name evidence="3" type="ORF">ACJDUG_14735</name>
</gene>
<dbReference type="Gene3D" id="3.10.620.30">
    <property type="match status" value="1"/>
</dbReference>